<protein>
    <submittedName>
        <fullName evidence="3">Uncharacterized protein LOC105667080 isoform X1</fullName>
    </submittedName>
</protein>
<evidence type="ECO:0000313" key="3">
    <source>
        <dbReference type="RefSeq" id="XP_048264927.1"/>
    </source>
</evidence>
<reference evidence="3" key="1">
    <citation type="submission" date="2025-08" db="UniProtKB">
        <authorList>
            <consortium name="RefSeq"/>
        </authorList>
    </citation>
    <scope>IDENTIFICATION</scope>
</reference>
<keyword evidence="2" id="KW-1185">Reference proteome</keyword>
<dbReference type="AlphaFoldDB" id="A0A9C6SQI5"/>
<evidence type="ECO:0000256" key="1">
    <source>
        <dbReference type="SAM" id="SignalP"/>
    </source>
</evidence>
<keyword evidence="1" id="KW-0732">Signal</keyword>
<feature type="signal peptide" evidence="1">
    <location>
        <begin position="1"/>
        <end position="20"/>
    </location>
</feature>
<dbReference type="Proteomes" id="UP000835206">
    <property type="component" value="Chromosome 9"/>
</dbReference>
<sequence length="318" mass="36591">MTRSKLPSFLLATWLLGTIATKSRMSDFLQSLQEYEIVYPRVIPNESAWNRRSTHEDRETWREYLHQEPVFLEISNWTLRTMANDRLILSSNFTVNWVRQGKTKSERRNAKANCDLRQGSLEEDASSFVVVTICEEEVYALMLIGQRSFFVQPLTNGQHVMFQPKNEKWWSIRNNSSFVSVNPENPAVTSSLFSKSTSYIAQARHLPNVIGNLVFLHSFQLAVVFYVLQSGSIIYLCEIPACTLPSTMINCGLDGYHTLCFTNMGLWPVFAYTLPFTIVNCSQGFHYPHYSTSSTTLHTTVLCYLLKTFRLLFISVMR</sequence>
<accession>A0A9C6SQI5</accession>
<feature type="chain" id="PRO_5038866248" evidence="1">
    <location>
        <begin position="21"/>
        <end position="318"/>
    </location>
</feature>
<organism evidence="2 3">
    <name type="scientific">Bombus terrestris</name>
    <name type="common">Buff-tailed bumblebee</name>
    <name type="synonym">Apis terrestris</name>
    <dbReference type="NCBI Taxonomy" id="30195"/>
    <lineage>
        <taxon>Eukaryota</taxon>
        <taxon>Metazoa</taxon>
        <taxon>Ecdysozoa</taxon>
        <taxon>Arthropoda</taxon>
        <taxon>Hexapoda</taxon>
        <taxon>Insecta</taxon>
        <taxon>Pterygota</taxon>
        <taxon>Neoptera</taxon>
        <taxon>Endopterygota</taxon>
        <taxon>Hymenoptera</taxon>
        <taxon>Apocrita</taxon>
        <taxon>Aculeata</taxon>
        <taxon>Apoidea</taxon>
        <taxon>Anthophila</taxon>
        <taxon>Apidae</taxon>
        <taxon>Bombus</taxon>
        <taxon>Bombus</taxon>
    </lineage>
</organism>
<proteinExistence type="predicted"/>
<dbReference type="RefSeq" id="XP_048264927.1">
    <property type="nucleotide sequence ID" value="XM_048408970.1"/>
</dbReference>
<gene>
    <name evidence="3" type="primary">LOC105667080</name>
</gene>
<dbReference type="OrthoDB" id="5855429at2759"/>
<name>A0A9C6SQI5_BOMTE</name>
<evidence type="ECO:0000313" key="2">
    <source>
        <dbReference type="Proteomes" id="UP000835206"/>
    </source>
</evidence>
<dbReference type="KEGG" id="bter:105667080"/>
<dbReference type="GeneID" id="105667080"/>